<evidence type="ECO:0000256" key="7">
    <source>
        <dbReference type="ARBA" id="ARBA00022692"/>
    </source>
</evidence>
<evidence type="ECO:0000256" key="12">
    <source>
        <dbReference type="ARBA" id="ARBA00023012"/>
    </source>
</evidence>
<evidence type="ECO:0000256" key="16">
    <source>
        <dbReference type="SAM" id="Coils"/>
    </source>
</evidence>
<dbReference type="PROSITE" id="PS50109">
    <property type="entry name" value="HIS_KIN"/>
    <property type="match status" value="1"/>
</dbReference>
<evidence type="ECO:0000313" key="20">
    <source>
        <dbReference type="EMBL" id="QEN08652.1"/>
    </source>
</evidence>
<dbReference type="Pfam" id="PF00512">
    <property type="entry name" value="HisKA"/>
    <property type="match status" value="1"/>
</dbReference>
<evidence type="ECO:0000256" key="8">
    <source>
        <dbReference type="ARBA" id="ARBA00022741"/>
    </source>
</evidence>
<reference evidence="20 21" key="1">
    <citation type="submission" date="2019-02" db="EMBL/GenBank/DDBJ databases">
        <title>Complete Genome Sequence and Methylome Analysis of free living Spirochaetas.</title>
        <authorList>
            <person name="Fomenkov A."/>
            <person name="Dubinina G."/>
            <person name="Leshcheva N."/>
            <person name="Mikheeva N."/>
            <person name="Grabovich M."/>
            <person name="Vincze T."/>
            <person name="Roberts R.J."/>
        </authorList>
    </citation>
    <scope>NUCLEOTIDE SEQUENCE [LARGE SCALE GENOMIC DNA]</scope>
    <source>
        <strain evidence="20 21">K2</strain>
    </source>
</reference>
<dbReference type="CDD" id="cd17546">
    <property type="entry name" value="REC_hyHK_CKI1_RcsC-like"/>
    <property type="match status" value="1"/>
</dbReference>
<dbReference type="AlphaFoldDB" id="A0A5C1QRE8"/>
<dbReference type="PROSITE" id="PS50894">
    <property type="entry name" value="HPT"/>
    <property type="match status" value="1"/>
</dbReference>
<evidence type="ECO:0000256" key="5">
    <source>
        <dbReference type="ARBA" id="ARBA00022553"/>
    </source>
</evidence>
<dbReference type="InterPro" id="IPR035965">
    <property type="entry name" value="PAS-like_dom_sf"/>
</dbReference>
<dbReference type="EMBL" id="CP036150">
    <property type="protein sequence ID" value="QEN08652.1"/>
    <property type="molecule type" value="Genomic_DNA"/>
</dbReference>
<accession>A0A5C1QRE8</accession>
<dbReference type="PANTHER" id="PTHR45339">
    <property type="entry name" value="HYBRID SIGNAL TRANSDUCTION HISTIDINE KINASE J"/>
    <property type="match status" value="1"/>
</dbReference>
<dbReference type="InterPro" id="IPR036641">
    <property type="entry name" value="HPT_dom_sf"/>
</dbReference>
<dbReference type="GO" id="GO:0000155">
    <property type="term" value="F:phosphorelay sensor kinase activity"/>
    <property type="evidence" value="ECO:0007669"/>
    <property type="project" value="InterPro"/>
</dbReference>
<feature type="modified residue" description="4-aspartylphosphate" evidence="15">
    <location>
        <position position="470"/>
    </location>
</feature>
<dbReference type="SUPFAM" id="SSF52172">
    <property type="entry name" value="CheY-like"/>
    <property type="match status" value="1"/>
</dbReference>
<evidence type="ECO:0000256" key="6">
    <source>
        <dbReference type="ARBA" id="ARBA00022679"/>
    </source>
</evidence>
<keyword evidence="8" id="KW-0547">Nucleotide-binding</keyword>
<dbReference type="Pfam" id="PF02518">
    <property type="entry name" value="HATPase_c"/>
    <property type="match status" value="1"/>
</dbReference>
<dbReference type="InterPro" id="IPR005467">
    <property type="entry name" value="His_kinase_dom"/>
</dbReference>
<feature type="modified residue" description="Phosphohistidine" evidence="14">
    <location>
        <position position="616"/>
    </location>
</feature>
<dbReference type="Gene3D" id="3.30.450.20">
    <property type="entry name" value="PAS domain"/>
    <property type="match status" value="1"/>
</dbReference>
<dbReference type="GO" id="GO:0005524">
    <property type="term" value="F:ATP binding"/>
    <property type="evidence" value="ECO:0007669"/>
    <property type="project" value="UniProtKB-KW"/>
</dbReference>
<dbReference type="Gene3D" id="3.40.50.2300">
    <property type="match status" value="1"/>
</dbReference>
<evidence type="ECO:0000256" key="14">
    <source>
        <dbReference type="PROSITE-ProRule" id="PRU00110"/>
    </source>
</evidence>
<keyword evidence="7" id="KW-0812">Transmembrane</keyword>
<keyword evidence="21" id="KW-1185">Reference proteome</keyword>
<dbReference type="InterPro" id="IPR003594">
    <property type="entry name" value="HATPase_dom"/>
</dbReference>
<keyword evidence="16" id="KW-0175">Coiled coil</keyword>
<feature type="domain" description="Histidine kinase" evidence="17">
    <location>
        <begin position="174"/>
        <end position="395"/>
    </location>
</feature>
<organism evidence="20 21">
    <name type="scientific">Oceanispirochaeta crateris</name>
    <dbReference type="NCBI Taxonomy" id="2518645"/>
    <lineage>
        <taxon>Bacteria</taxon>
        <taxon>Pseudomonadati</taxon>
        <taxon>Spirochaetota</taxon>
        <taxon>Spirochaetia</taxon>
        <taxon>Spirochaetales</taxon>
        <taxon>Spirochaetaceae</taxon>
        <taxon>Oceanispirochaeta</taxon>
    </lineage>
</organism>
<evidence type="ECO:0000256" key="11">
    <source>
        <dbReference type="ARBA" id="ARBA00022989"/>
    </source>
</evidence>
<sequence>MQQEPLNELERRRLQRQMFALEDEKEAVEARYKYLLQQARVGLFSLYVGDCSLRDANSEMVRIFLCDDLEDLIRHLTPQSERDIHFIDPRHFADLVEGEAVSFSLHSIRKNGESFWARVILQAIENKEILEGVITDISDQVNADVELRKAIVQAEQARKEAEEANKAKSRFLANISHEIRTPLNGIIGFTEIIMASINSPEGQLYARKILDESENLMTLINQLLDISKIEAHQLELNNSVFNLRILLEETISFIQLRVRNKGLSLSVEFDEAIPECIHSDSYRLRQVLLNLLSNAVKFTSRGGIKLKVFLQEVSGDEQVLRFEVHDTGIGISSDMHSKIFESFVQADSSISRKYGGTGLGISISQELVNIMDGKIWFESTPGTGSVFLFTIRCRRADSNDPVESLKENIPPFVRTSLSGLRILIVEDYPTNREIAQHHLHSVGCEVTLASNGINALRKVRNVDFDMILMDVHMPEMDGMEATRKIRSFSKYRDIPIIGMTANVLSSNLENCKKSGMNDILVKPLRKKEMLETLEFWYTHGGTKAQSTVGDRSISASPDDFDDLPLDYSGFLEEMDGNKTAVRDIILGFMDSLSVQMDLILRGIERKDLVLVHREAHSIKGGALNLGAEDLVSRAYALEQAAAEEYLEIIPHLYQNLQVSVGDILACRDRISLIG</sequence>
<dbReference type="FunFam" id="1.10.287.130:FF:000001">
    <property type="entry name" value="Two-component sensor histidine kinase"/>
    <property type="match status" value="1"/>
</dbReference>
<dbReference type="FunFam" id="3.30.565.10:FF:000010">
    <property type="entry name" value="Sensor histidine kinase RcsC"/>
    <property type="match status" value="1"/>
</dbReference>
<dbReference type="InterPro" id="IPR003661">
    <property type="entry name" value="HisK_dim/P_dom"/>
</dbReference>
<keyword evidence="4" id="KW-1003">Cell membrane</keyword>
<keyword evidence="6" id="KW-0808">Transferase</keyword>
<dbReference type="CDD" id="cd00088">
    <property type="entry name" value="HPT"/>
    <property type="match status" value="1"/>
</dbReference>
<comment type="subcellular location">
    <subcellularLocation>
        <location evidence="2">Cell membrane</location>
        <topology evidence="2">Multi-pass membrane protein</topology>
    </subcellularLocation>
</comment>
<name>A0A5C1QRE8_9SPIO</name>
<keyword evidence="12" id="KW-0902">Two-component regulatory system</keyword>
<evidence type="ECO:0000256" key="3">
    <source>
        <dbReference type="ARBA" id="ARBA00012438"/>
    </source>
</evidence>
<dbReference type="Gene3D" id="1.10.287.130">
    <property type="match status" value="1"/>
</dbReference>
<dbReference type="CDD" id="cd00082">
    <property type="entry name" value="HisKA"/>
    <property type="match status" value="1"/>
</dbReference>
<dbReference type="Gene3D" id="3.30.565.10">
    <property type="entry name" value="Histidine kinase-like ATPase, C-terminal domain"/>
    <property type="match status" value="1"/>
</dbReference>
<evidence type="ECO:0000256" key="4">
    <source>
        <dbReference type="ARBA" id="ARBA00022475"/>
    </source>
</evidence>
<dbReference type="SUPFAM" id="SSF55785">
    <property type="entry name" value="PYP-like sensor domain (PAS domain)"/>
    <property type="match status" value="1"/>
</dbReference>
<feature type="coiled-coil region" evidence="16">
    <location>
        <begin position="144"/>
        <end position="174"/>
    </location>
</feature>
<keyword evidence="10" id="KW-0067">ATP-binding</keyword>
<protein>
    <recommendedName>
        <fullName evidence="3">histidine kinase</fullName>
        <ecNumber evidence="3">2.7.13.3</ecNumber>
    </recommendedName>
</protein>
<dbReference type="InterPro" id="IPR008207">
    <property type="entry name" value="Sig_transdc_His_kin_Hpt_dom"/>
</dbReference>
<evidence type="ECO:0000256" key="1">
    <source>
        <dbReference type="ARBA" id="ARBA00000085"/>
    </source>
</evidence>
<dbReference type="SUPFAM" id="SSF47384">
    <property type="entry name" value="Homodimeric domain of signal transducing histidine kinase"/>
    <property type="match status" value="1"/>
</dbReference>
<dbReference type="Pfam" id="PF00072">
    <property type="entry name" value="Response_reg"/>
    <property type="match status" value="1"/>
</dbReference>
<dbReference type="PRINTS" id="PR00344">
    <property type="entry name" value="BCTRLSENSOR"/>
</dbReference>
<evidence type="ECO:0000256" key="9">
    <source>
        <dbReference type="ARBA" id="ARBA00022777"/>
    </source>
</evidence>
<dbReference type="Gene3D" id="1.20.120.160">
    <property type="entry name" value="HPT domain"/>
    <property type="match status" value="1"/>
</dbReference>
<dbReference type="CDD" id="cd16922">
    <property type="entry name" value="HATPase_EvgS-ArcB-TorS-like"/>
    <property type="match status" value="1"/>
</dbReference>
<dbReference type="Pfam" id="PF01627">
    <property type="entry name" value="Hpt"/>
    <property type="match status" value="1"/>
</dbReference>
<keyword evidence="9" id="KW-0418">Kinase</keyword>
<dbReference type="SUPFAM" id="SSF47226">
    <property type="entry name" value="Histidine-containing phosphotransfer domain, HPT domain"/>
    <property type="match status" value="1"/>
</dbReference>
<keyword evidence="11" id="KW-1133">Transmembrane helix</keyword>
<comment type="catalytic activity">
    <reaction evidence="1">
        <text>ATP + protein L-histidine = ADP + protein N-phospho-L-histidine.</text>
        <dbReference type="EC" id="2.7.13.3"/>
    </reaction>
</comment>
<dbReference type="InterPro" id="IPR001789">
    <property type="entry name" value="Sig_transdc_resp-reg_receiver"/>
</dbReference>
<dbReference type="InterPro" id="IPR011006">
    <property type="entry name" value="CheY-like_superfamily"/>
</dbReference>
<dbReference type="SMART" id="SM00388">
    <property type="entry name" value="HisKA"/>
    <property type="match status" value="1"/>
</dbReference>
<dbReference type="PANTHER" id="PTHR45339:SF1">
    <property type="entry name" value="HYBRID SIGNAL TRANSDUCTION HISTIDINE KINASE J"/>
    <property type="match status" value="1"/>
</dbReference>
<dbReference type="PROSITE" id="PS50110">
    <property type="entry name" value="RESPONSE_REGULATORY"/>
    <property type="match status" value="1"/>
</dbReference>
<feature type="domain" description="HPt" evidence="19">
    <location>
        <begin position="577"/>
        <end position="674"/>
    </location>
</feature>
<dbReference type="InterPro" id="IPR036890">
    <property type="entry name" value="HATPase_C_sf"/>
</dbReference>
<evidence type="ECO:0000259" key="18">
    <source>
        <dbReference type="PROSITE" id="PS50110"/>
    </source>
</evidence>
<evidence type="ECO:0000313" key="21">
    <source>
        <dbReference type="Proteomes" id="UP000324209"/>
    </source>
</evidence>
<dbReference type="GO" id="GO:0005886">
    <property type="term" value="C:plasma membrane"/>
    <property type="evidence" value="ECO:0007669"/>
    <property type="project" value="UniProtKB-SubCell"/>
</dbReference>
<keyword evidence="5 15" id="KW-0597">Phosphoprotein</keyword>
<dbReference type="SMART" id="SM00387">
    <property type="entry name" value="HATPase_c"/>
    <property type="match status" value="1"/>
</dbReference>
<feature type="domain" description="Response regulatory" evidence="18">
    <location>
        <begin position="421"/>
        <end position="537"/>
    </location>
</feature>
<dbReference type="EC" id="2.7.13.3" evidence="3"/>
<dbReference type="OrthoDB" id="6192248at2"/>
<gene>
    <name evidence="20" type="ORF">EXM22_11885</name>
</gene>
<dbReference type="InterPro" id="IPR004358">
    <property type="entry name" value="Sig_transdc_His_kin-like_C"/>
</dbReference>
<dbReference type="KEGG" id="ock:EXM22_11885"/>
<evidence type="ECO:0000256" key="13">
    <source>
        <dbReference type="ARBA" id="ARBA00023136"/>
    </source>
</evidence>
<proteinExistence type="predicted"/>
<evidence type="ECO:0000256" key="15">
    <source>
        <dbReference type="PROSITE-ProRule" id="PRU00169"/>
    </source>
</evidence>
<evidence type="ECO:0000256" key="10">
    <source>
        <dbReference type="ARBA" id="ARBA00022840"/>
    </source>
</evidence>
<evidence type="ECO:0000259" key="17">
    <source>
        <dbReference type="PROSITE" id="PS50109"/>
    </source>
</evidence>
<evidence type="ECO:0000256" key="2">
    <source>
        <dbReference type="ARBA" id="ARBA00004651"/>
    </source>
</evidence>
<dbReference type="SUPFAM" id="SSF55874">
    <property type="entry name" value="ATPase domain of HSP90 chaperone/DNA topoisomerase II/histidine kinase"/>
    <property type="match status" value="1"/>
</dbReference>
<dbReference type="Proteomes" id="UP000324209">
    <property type="component" value="Chromosome"/>
</dbReference>
<dbReference type="RefSeq" id="WP_149486733.1">
    <property type="nucleotide sequence ID" value="NZ_CP036150.1"/>
</dbReference>
<dbReference type="SMART" id="SM00448">
    <property type="entry name" value="REC"/>
    <property type="match status" value="1"/>
</dbReference>
<keyword evidence="13" id="KW-0472">Membrane</keyword>
<evidence type="ECO:0000259" key="19">
    <source>
        <dbReference type="PROSITE" id="PS50894"/>
    </source>
</evidence>
<dbReference type="InterPro" id="IPR036097">
    <property type="entry name" value="HisK_dim/P_sf"/>
</dbReference>